<evidence type="ECO:0000313" key="1">
    <source>
        <dbReference type="EMBL" id="KAL3392759.1"/>
    </source>
</evidence>
<sequence length="160" mass="17530">MFARSCASLSTLDIQIRSARRMASWRACTTWNSRLVGGRPTNGRTDHLGAVPSIRELAFVCSLSLSRTHSKYLDYKYEGPRSGAYLCPPRPAVSDAARPILISCNRIEIETFRAAVAAASADHGERLDATATAACESYIYREPAACEICCCRGKLGKEHE</sequence>
<protein>
    <submittedName>
        <fullName evidence="1">Uncharacterized protein</fullName>
    </submittedName>
</protein>
<gene>
    <name evidence="1" type="ORF">TKK_012797</name>
</gene>
<name>A0ABD2WJ42_9HYME</name>
<keyword evidence="2" id="KW-1185">Reference proteome</keyword>
<dbReference type="EMBL" id="JBJJXI010000102">
    <property type="protein sequence ID" value="KAL3392759.1"/>
    <property type="molecule type" value="Genomic_DNA"/>
</dbReference>
<reference evidence="1 2" key="1">
    <citation type="journal article" date="2024" name="bioRxiv">
        <title>A reference genome for Trichogramma kaykai: A tiny desert-dwelling parasitoid wasp with competing sex-ratio distorters.</title>
        <authorList>
            <person name="Culotta J."/>
            <person name="Lindsey A.R."/>
        </authorList>
    </citation>
    <scope>NUCLEOTIDE SEQUENCE [LARGE SCALE GENOMIC DNA]</scope>
    <source>
        <strain evidence="1 2">KSX58</strain>
    </source>
</reference>
<dbReference type="AlphaFoldDB" id="A0ABD2WJ42"/>
<accession>A0ABD2WJ42</accession>
<dbReference type="Proteomes" id="UP001627154">
    <property type="component" value="Unassembled WGS sequence"/>
</dbReference>
<proteinExistence type="predicted"/>
<comment type="caution">
    <text evidence="1">The sequence shown here is derived from an EMBL/GenBank/DDBJ whole genome shotgun (WGS) entry which is preliminary data.</text>
</comment>
<evidence type="ECO:0000313" key="2">
    <source>
        <dbReference type="Proteomes" id="UP001627154"/>
    </source>
</evidence>
<organism evidence="1 2">
    <name type="scientific">Trichogramma kaykai</name>
    <dbReference type="NCBI Taxonomy" id="54128"/>
    <lineage>
        <taxon>Eukaryota</taxon>
        <taxon>Metazoa</taxon>
        <taxon>Ecdysozoa</taxon>
        <taxon>Arthropoda</taxon>
        <taxon>Hexapoda</taxon>
        <taxon>Insecta</taxon>
        <taxon>Pterygota</taxon>
        <taxon>Neoptera</taxon>
        <taxon>Endopterygota</taxon>
        <taxon>Hymenoptera</taxon>
        <taxon>Apocrita</taxon>
        <taxon>Proctotrupomorpha</taxon>
        <taxon>Chalcidoidea</taxon>
        <taxon>Trichogrammatidae</taxon>
        <taxon>Trichogramma</taxon>
    </lineage>
</organism>